<dbReference type="Gene3D" id="3.30.1490.190">
    <property type="match status" value="1"/>
</dbReference>
<evidence type="ECO:0000256" key="6">
    <source>
        <dbReference type="ARBA" id="ARBA00022723"/>
    </source>
</evidence>
<sequence length="137" mass="15404">MVGPPERRHHRTRQRREVLDLLAATDEFISAKQVHTRLRERGSTIGLTTVYRTVQALAEAGEVDTLRLGTGEQHYRRCRDDHHHHHLTCRHCARTVEVTGPAVEAWARQVAAAHGYAEVNHTLELFGTCADCRPAAG</sequence>
<evidence type="ECO:0000256" key="9">
    <source>
        <dbReference type="ARBA" id="ARBA00023125"/>
    </source>
</evidence>
<keyword evidence="7 11" id="KW-0862">Zinc</keyword>
<evidence type="ECO:0000256" key="7">
    <source>
        <dbReference type="ARBA" id="ARBA00022833"/>
    </source>
</evidence>
<feature type="binding site" evidence="11">
    <location>
        <position position="89"/>
    </location>
    <ligand>
        <name>Zn(2+)</name>
        <dbReference type="ChEBI" id="CHEBI:29105"/>
    </ligand>
</feature>
<organism evidence="13 14">
    <name type="scientific">Dactylosporangium siamense</name>
    <dbReference type="NCBI Taxonomy" id="685454"/>
    <lineage>
        <taxon>Bacteria</taxon>
        <taxon>Bacillati</taxon>
        <taxon>Actinomycetota</taxon>
        <taxon>Actinomycetes</taxon>
        <taxon>Micromonosporales</taxon>
        <taxon>Micromonosporaceae</taxon>
        <taxon>Dactylosporangium</taxon>
    </lineage>
</organism>
<comment type="subunit">
    <text evidence="3">Homodimer.</text>
</comment>
<dbReference type="FunFam" id="1.10.10.10:FF:000459">
    <property type="entry name" value="Ferric uptake regulation protein"/>
    <property type="match status" value="1"/>
</dbReference>
<reference evidence="13" key="1">
    <citation type="submission" date="2021-01" db="EMBL/GenBank/DDBJ databases">
        <title>Whole genome shotgun sequence of Dactylosporangium siamense NBRC 106093.</title>
        <authorList>
            <person name="Komaki H."/>
            <person name="Tamura T."/>
        </authorList>
    </citation>
    <scope>NUCLEOTIDE SEQUENCE</scope>
    <source>
        <strain evidence="13">NBRC 106093</strain>
    </source>
</reference>
<evidence type="ECO:0000256" key="4">
    <source>
        <dbReference type="ARBA" id="ARBA00022490"/>
    </source>
</evidence>
<dbReference type="AlphaFoldDB" id="A0A919PMS1"/>
<evidence type="ECO:0000313" key="13">
    <source>
        <dbReference type="EMBL" id="GIG44943.1"/>
    </source>
</evidence>
<comment type="caution">
    <text evidence="13">The sequence shown here is derived from an EMBL/GenBank/DDBJ whole genome shotgun (WGS) entry which is preliminary data.</text>
</comment>
<evidence type="ECO:0000256" key="2">
    <source>
        <dbReference type="ARBA" id="ARBA00007957"/>
    </source>
</evidence>
<keyword evidence="6 11" id="KW-0479">Metal-binding</keyword>
<evidence type="ECO:0000256" key="11">
    <source>
        <dbReference type="PIRSR" id="PIRSR602481-1"/>
    </source>
</evidence>
<comment type="subcellular location">
    <subcellularLocation>
        <location evidence="1">Cytoplasm</location>
    </subcellularLocation>
</comment>
<feature type="binding site" evidence="11">
    <location>
        <position position="129"/>
    </location>
    <ligand>
        <name>Zn(2+)</name>
        <dbReference type="ChEBI" id="CHEBI:29105"/>
    </ligand>
</feature>
<dbReference type="PANTHER" id="PTHR33202">
    <property type="entry name" value="ZINC UPTAKE REGULATION PROTEIN"/>
    <property type="match status" value="1"/>
</dbReference>
<gene>
    <name evidence="13" type="ORF">Dsi01nite_029840</name>
</gene>
<comment type="cofactor">
    <cofactor evidence="12">
        <name>Mn(2+)</name>
        <dbReference type="ChEBI" id="CHEBI:29035"/>
    </cofactor>
    <cofactor evidence="12">
        <name>Fe(2+)</name>
        <dbReference type="ChEBI" id="CHEBI:29033"/>
    </cofactor>
    <text evidence="12">Binds 1 Mn(2+) or Fe(2+) ion per subunit.</text>
</comment>
<keyword evidence="10" id="KW-0804">Transcription</keyword>
<feature type="binding site" evidence="12">
    <location>
        <position position="104"/>
    </location>
    <ligand>
        <name>Fe cation</name>
        <dbReference type="ChEBI" id="CHEBI:24875"/>
    </ligand>
</feature>
<dbReference type="GO" id="GO:0008270">
    <property type="term" value="F:zinc ion binding"/>
    <property type="evidence" value="ECO:0007669"/>
    <property type="project" value="TreeGrafter"/>
</dbReference>
<proteinExistence type="inferred from homology"/>
<dbReference type="EMBL" id="BONQ01000047">
    <property type="protein sequence ID" value="GIG44943.1"/>
    <property type="molecule type" value="Genomic_DNA"/>
</dbReference>
<evidence type="ECO:0000256" key="1">
    <source>
        <dbReference type="ARBA" id="ARBA00004496"/>
    </source>
</evidence>
<accession>A0A919PMS1</accession>
<dbReference type="SUPFAM" id="SSF46785">
    <property type="entry name" value="Winged helix' DNA-binding domain"/>
    <property type="match status" value="1"/>
</dbReference>
<dbReference type="GO" id="GO:0045892">
    <property type="term" value="P:negative regulation of DNA-templated transcription"/>
    <property type="evidence" value="ECO:0007669"/>
    <property type="project" value="TreeGrafter"/>
</dbReference>
<evidence type="ECO:0000256" key="8">
    <source>
        <dbReference type="ARBA" id="ARBA00023015"/>
    </source>
</evidence>
<dbReference type="Gene3D" id="1.10.10.10">
    <property type="entry name" value="Winged helix-like DNA-binding domain superfamily/Winged helix DNA-binding domain"/>
    <property type="match status" value="1"/>
</dbReference>
<feature type="binding site" evidence="12">
    <location>
        <position position="121"/>
    </location>
    <ligand>
        <name>Fe cation</name>
        <dbReference type="ChEBI" id="CHEBI:24875"/>
    </ligand>
</feature>
<dbReference type="InterPro" id="IPR002481">
    <property type="entry name" value="FUR"/>
</dbReference>
<dbReference type="PANTHER" id="PTHR33202:SF2">
    <property type="entry name" value="FERRIC UPTAKE REGULATION PROTEIN"/>
    <property type="match status" value="1"/>
</dbReference>
<dbReference type="InterPro" id="IPR036388">
    <property type="entry name" value="WH-like_DNA-bd_sf"/>
</dbReference>
<dbReference type="GO" id="GO:0005829">
    <property type="term" value="C:cytosol"/>
    <property type="evidence" value="ECO:0007669"/>
    <property type="project" value="TreeGrafter"/>
</dbReference>
<keyword evidence="8" id="KW-0805">Transcription regulation</keyword>
<feature type="binding site" evidence="12">
    <location>
        <position position="83"/>
    </location>
    <ligand>
        <name>Fe cation</name>
        <dbReference type="ChEBI" id="CHEBI:24875"/>
    </ligand>
</feature>
<keyword evidence="12" id="KW-0408">Iron</keyword>
<dbReference type="GO" id="GO:1900376">
    <property type="term" value="P:regulation of secondary metabolite biosynthetic process"/>
    <property type="evidence" value="ECO:0007669"/>
    <property type="project" value="TreeGrafter"/>
</dbReference>
<comment type="cofactor">
    <cofactor evidence="11">
        <name>Zn(2+)</name>
        <dbReference type="ChEBI" id="CHEBI:29105"/>
    </cofactor>
    <text evidence="11">Binds 1 zinc ion per subunit.</text>
</comment>
<evidence type="ECO:0000256" key="3">
    <source>
        <dbReference type="ARBA" id="ARBA00011738"/>
    </source>
</evidence>
<dbReference type="InterPro" id="IPR043135">
    <property type="entry name" value="Fur_C"/>
</dbReference>
<dbReference type="GO" id="GO:0003700">
    <property type="term" value="F:DNA-binding transcription factor activity"/>
    <property type="evidence" value="ECO:0007669"/>
    <property type="project" value="InterPro"/>
</dbReference>
<keyword evidence="5" id="KW-0678">Repressor</keyword>
<keyword evidence="4" id="KW-0963">Cytoplasm</keyword>
<dbReference type="Pfam" id="PF01475">
    <property type="entry name" value="FUR"/>
    <property type="match status" value="1"/>
</dbReference>
<evidence type="ECO:0000313" key="14">
    <source>
        <dbReference type="Proteomes" id="UP000660611"/>
    </source>
</evidence>
<feature type="binding site" evidence="11">
    <location>
        <position position="92"/>
    </location>
    <ligand>
        <name>Zn(2+)</name>
        <dbReference type="ChEBI" id="CHEBI:29105"/>
    </ligand>
</feature>
<dbReference type="InterPro" id="IPR036390">
    <property type="entry name" value="WH_DNA-bd_sf"/>
</dbReference>
<evidence type="ECO:0000256" key="10">
    <source>
        <dbReference type="ARBA" id="ARBA00023163"/>
    </source>
</evidence>
<keyword evidence="9" id="KW-0238">DNA-binding</keyword>
<evidence type="ECO:0000256" key="12">
    <source>
        <dbReference type="PIRSR" id="PIRSR602481-2"/>
    </source>
</evidence>
<name>A0A919PMS1_9ACTN</name>
<dbReference type="Proteomes" id="UP000660611">
    <property type="component" value="Unassembled WGS sequence"/>
</dbReference>
<feature type="binding site" evidence="11">
    <location>
        <position position="132"/>
    </location>
    <ligand>
        <name>Zn(2+)</name>
        <dbReference type="ChEBI" id="CHEBI:29105"/>
    </ligand>
</feature>
<evidence type="ECO:0000256" key="5">
    <source>
        <dbReference type="ARBA" id="ARBA00022491"/>
    </source>
</evidence>
<dbReference type="CDD" id="cd07153">
    <property type="entry name" value="Fur_like"/>
    <property type="match status" value="1"/>
</dbReference>
<dbReference type="GO" id="GO:0000976">
    <property type="term" value="F:transcription cis-regulatory region binding"/>
    <property type="evidence" value="ECO:0007669"/>
    <property type="project" value="TreeGrafter"/>
</dbReference>
<comment type="similarity">
    <text evidence="2">Belongs to the Fur family.</text>
</comment>
<protein>
    <submittedName>
        <fullName evidence="13">Transcriptional repressor</fullName>
    </submittedName>
</protein>
<keyword evidence="14" id="KW-1185">Reference proteome</keyword>